<dbReference type="HAMAP" id="MF_00006">
    <property type="entry name" value="Arg_succ_lyase"/>
    <property type="match status" value="1"/>
</dbReference>
<evidence type="ECO:0000256" key="5">
    <source>
        <dbReference type="ARBA" id="ARBA00012338"/>
    </source>
</evidence>
<evidence type="ECO:0000256" key="7">
    <source>
        <dbReference type="ARBA" id="ARBA00022571"/>
    </source>
</evidence>
<comment type="pathway">
    <text evidence="3 10">Amino-acid biosynthesis; L-arginine biosynthesis; L-arginine from L-ornithine and carbamoyl phosphate: step 3/3.</text>
</comment>
<dbReference type="Gene3D" id="1.10.275.10">
    <property type="entry name" value="Fumarase/aspartase (N-terminal domain)"/>
    <property type="match status" value="1"/>
</dbReference>
<dbReference type="FunFam" id="1.20.200.10:FF:000006">
    <property type="entry name" value="Argininosuccinate lyase"/>
    <property type="match status" value="1"/>
</dbReference>
<organism evidence="13 14">
    <name type="scientific">Buchnera aphidicola subsp. Tuberolachnus salignus</name>
    <dbReference type="NCBI Taxonomy" id="98804"/>
    <lineage>
        <taxon>Bacteria</taxon>
        <taxon>Pseudomonadati</taxon>
        <taxon>Pseudomonadota</taxon>
        <taxon>Gammaproteobacteria</taxon>
        <taxon>Enterobacterales</taxon>
        <taxon>Erwiniaceae</taxon>
        <taxon>Buchnera</taxon>
    </lineage>
</organism>
<evidence type="ECO:0000313" key="14">
    <source>
        <dbReference type="Proteomes" id="UP000243633"/>
    </source>
</evidence>
<keyword evidence="7 10" id="KW-0055">Arginine biosynthesis</keyword>
<dbReference type="Gene3D" id="1.20.200.10">
    <property type="entry name" value="Fumarase/aspartase (Central domain)"/>
    <property type="match status" value="1"/>
</dbReference>
<feature type="domain" description="Fumarate lyase N-terminal" evidence="11">
    <location>
        <begin position="6"/>
        <end position="300"/>
    </location>
</feature>
<reference evidence="14" key="1">
    <citation type="submission" date="2015-10" db="EMBL/GenBank/DDBJ databases">
        <authorList>
            <person name="Manzano-Marin A."/>
            <person name="Manzano-Marin A."/>
        </authorList>
    </citation>
    <scope>NUCLEOTIDE SEQUENCE [LARGE SCALE GENOMIC DNA]</scope>
    <source>
        <strain evidence="14">BTs</strain>
    </source>
</reference>
<dbReference type="InterPro" id="IPR008948">
    <property type="entry name" value="L-Aspartase-like"/>
</dbReference>
<dbReference type="InterPro" id="IPR029419">
    <property type="entry name" value="Arg_succ_lyase_C"/>
</dbReference>
<dbReference type="GO" id="GO:0005829">
    <property type="term" value="C:cytosol"/>
    <property type="evidence" value="ECO:0007669"/>
    <property type="project" value="TreeGrafter"/>
</dbReference>
<dbReference type="Pfam" id="PF14698">
    <property type="entry name" value="ASL_C2"/>
    <property type="match status" value="1"/>
</dbReference>
<dbReference type="Proteomes" id="UP000243633">
    <property type="component" value="Chromosome 1"/>
</dbReference>
<evidence type="ECO:0000259" key="12">
    <source>
        <dbReference type="Pfam" id="PF14698"/>
    </source>
</evidence>
<dbReference type="CDD" id="cd01359">
    <property type="entry name" value="Argininosuccinate_lyase"/>
    <property type="match status" value="1"/>
</dbReference>
<proteinExistence type="inferred from homology"/>
<dbReference type="InterPro" id="IPR024083">
    <property type="entry name" value="Fumarase/histidase_N"/>
</dbReference>
<keyword evidence="8 10" id="KW-0028">Amino-acid biosynthesis</keyword>
<dbReference type="PANTHER" id="PTHR43814">
    <property type="entry name" value="ARGININOSUCCINATE LYASE"/>
    <property type="match status" value="1"/>
</dbReference>
<evidence type="ECO:0000256" key="2">
    <source>
        <dbReference type="ARBA" id="ARBA00004496"/>
    </source>
</evidence>
<evidence type="ECO:0000256" key="6">
    <source>
        <dbReference type="ARBA" id="ARBA00022490"/>
    </source>
</evidence>
<evidence type="ECO:0000256" key="8">
    <source>
        <dbReference type="ARBA" id="ARBA00022605"/>
    </source>
</evidence>
<dbReference type="RefSeq" id="WP_075472286.1">
    <property type="nucleotide sequence ID" value="NZ_CP135003.1"/>
</dbReference>
<dbReference type="Pfam" id="PF00206">
    <property type="entry name" value="Lyase_1"/>
    <property type="match status" value="1"/>
</dbReference>
<dbReference type="OrthoDB" id="9769623at2"/>
<dbReference type="UniPathway" id="UPA00068">
    <property type="reaction ID" value="UER00114"/>
</dbReference>
<dbReference type="InterPro" id="IPR009049">
    <property type="entry name" value="Argininosuccinate_lyase"/>
</dbReference>
<dbReference type="EMBL" id="LN890285">
    <property type="protein sequence ID" value="CUR53018.1"/>
    <property type="molecule type" value="Genomic_DNA"/>
</dbReference>
<keyword evidence="9 10" id="KW-0456">Lyase</keyword>
<dbReference type="SUPFAM" id="SSF48557">
    <property type="entry name" value="L-aspartase-like"/>
    <property type="match status" value="1"/>
</dbReference>
<comment type="similarity">
    <text evidence="10">Belongs to the lyase 1 family. Argininosuccinate lyase subfamily.</text>
</comment>
<evidence type="ECO:0000256" key="9">
    <source>
        <dbReference type="ARBA" id="ARBA00023239"/>
    </source>
</evidence>
<dbReference type="PRINTS" id="PR00145">
    <property type="entry name" value="ARGSUCLYASE"/>
</dbReference>
<dbReference type="GO" id="GO:0042450">
    <property type="term" value="P:L-arginine biosynthetic process via ornithine"/>
    <property type="evidence" value="ECO:0007669"/>
    <property type="project" value="UniProtKB-UniRule"/>
</dbReference>
<dbReference type="InterPro" id="IPR000362">
    <property type="entry name" value="Fumarate_lyase_fam"/>
</dbReference>
<dbReference type="InterPro" id="IPR022761">
    <property type="entry name" value="Fumarate_lyase_N"/>
</dbReference>
<comment type="similarity">
    <text evidence="4">In the N-terminal section; belongs to the lyase 1 family. Argininosuccinate lyase subfamily.</text>
</comment>
<protein>
    <recommendedName>
        <fullName evidence="5 10">Argininosuccinate lyase</fullName>
        <shortName evidence="10">ASAL</shortName>
        <ecNumber evidence="5 10">4.3.2.1</ecNumber>
    </recommendedName>
    <alternativeName>
        <fullName evidence="10">Arginosuccinase</fullName>
    </alternativeName>
</protein>
<evidence type="ECO:0000259" key="11">
    <source>
        <dbReference type="Pfam" id="PF00206"/>
    </source>
</evidence>
<sequence length="458" mass="53210">MNLWGGRFTKKSHQKFEKFNNSFEIDYRLFHEDIFSSIAWSKILCDVQVLTIQEQKIIETGLYDVEKEFINIKKKNIFNSEDVHSWIEKKLIEKIGILGKKLHTGRSRNDQIATDLKLWCKTKIKILFKKIVKLQTSFLNVAELYQNVIFPGYTHLQRAQPITFSYWCLAYFEMLERDYIKLKHALSNLDYSPLGSGAISGTSWEIDRHKLAQFMSFKTCTNNALDSVSDRDFIIELLSVSSISMMHLSRFSEDFIFYNTNEANFIELEDNITSGSSLLPQKKNPDILELIRGRCSTVYGCLFSVCTLLKGLPLSYNKDLQEEKRHLFLSLDMWESCLDISSLVLKNFKINVQKCQIAVQEGYSNSTELVDYLVQKNVPFREAHHIVGQIIIYAIQKKQPIENLELKELQKYHKKIDQTVYKVLTLKSCLNKKNSFGGSSLKRIEESLKNAKILLLNK</sequence>
<dbReference type="Gene3D" id="1.10.40.30">
    <property type="entry name" value="Fumarase/aspartase (C-terminal domain)"/>
    <property type="match status" value="1"/>
</dbReference>
<dbReference type="PRINTS" id="PR00149">
    <property type="entry name" value="FUMRATELYASE"/>
</dbReference>
<evidence type="ECO:0000313" key="13">
    <source>
        <dbReference type="EMBL" id="CUR53018.1"/>
    </source>
</evidence>
<dbReference type="PANTHER" id="PTHR43814:SF1">
    <property type="entry name" value="ARGININOSUCCINATE LYASE"/>
    <property type="match status" value="1"/>
</dbReference>
<dbReference type="GO" id="GO:0004056">
    <property type="term" value="F:argininosuccinate lyase activity"/>
    <property type="evidence" value="ECO:0007669"/>
    <property type="project" value="UniProtKB-UniRule"/>
</dbReference>
<keyword evidence="14" id="KW-1185">Reference proteome</keyword>
<evidence type="ECO:0000256" key="1">
    <source>
        <dbReference type="ARBA" id="ARBA00000985"/>
    </source>
</evidence>
<gene>
    <name evidence="10 13" type="primary">argH</name>
    <name evidence="13" type="ORF">BTSPAZIEG_0031</name>
</gene>
<dbReference type="NCBIfam" id="TIGR00838">
    <property type="entry name" value="argH"/>
    <property type="match status" value="1"/>
</dbReference>
<evidence type="ECO:0000256" key="3">
    <source>
        <dbReference type="ARBA" id="ARBA00004941"/>
    </source>
</evidence>
<dbReference type="FunFam" id="1.10.40.30:FF:000001">
    <property type="entry name" value="Argininosuccinate lyase"/>
    <property type="match status" value="1"/>
</dbReference>
<dbReference type="EC" id="4.3.2.1" evidence="5 10"/>
<dbReference type="PATRIC" id="fig|98804.3.peg.26"/>
<keyword evidence="6 10" id="KW-0963">Cytoplasm</keyword>
<dbReference type="STRING" id="98804.BTSPAZIEG_0031"/>
<accession>A0A160SWN4</accession>
<comment type="subcellular location">
    <subcellularLocation>
        <location evidence="2 10">Cytoplasm</location>
    </subcellularLocation>
</comment>
<comment type="catalytic activity">
    <reaction evidence="1 10">
        <text>2-(N(omega)-L-arginino)succinate = fumarate + L-arginine</text>
        <dbReference type="Rhea" id="RHEA:24020"/>
        <dbReference type="ChEBI" id="CHEBI:29806"/>
        <dbReference type="ChEBI" id="CHEBI:32682"/>
        <dbReference type="ChEBI" id="CHEBI:57472"/>
        <dbReference type="EC" id="4.3.2.1"/>
    </reaction>
</comment>
<name>A0A160SWN4_BUCTT</name>
<dbReference type="AlphaFoldDB" id="A0A160SWN4"/>
<evidence type="ECO:0000256" key="4">
    <source>
        <dbReference type="ARBA" id="ARBA00005552"/>
    </source>
</evidence>
<evidence type="ECO:0000256" key="10">
    <source>
        <dbReference type="HAMAP-Rule" id="MF_00006"/>
    </source>
</evidence>
<feature type="domain" description="Argininosuccinate lyase C-terminal" evidence="12">
    <location>
        <begin position="363"/>
        <end position="431"/>
    </location>
</feature>